<evidence type="ECO:0000256" key="1">
    <source>
        <dbReference type="ARBA" id="ARBA00010613"/>
    </source>
</evidence>
<dbReference type="GeneID" id="303172993"/>
<sequence>MDYRLDVAMVQWQPQENPADNTARVYDLARTASDADLIVFPEYSQHLSERLDVTAADAAEAVDGQFVTALREMSAETEATVIAGMLERDGDRVFNTLVACTAGAVAATYRKVHLYDSFGGGESDWASAGSAEQAAVIDVAGAPIGLQTCYDLRFPETTRRLVDRGAETIVIPADWVPGSLKEQQWLTLASARAIENTSYVLAVDVAPPLGVGHTTAFDPRGVAIAAAGDAPEAIVRTQLSSGEVARVRSANPSVSLRRYEVSPKALA</sequence>
<organism evidence="3 4">
    <name type="scientific">Agrococcus casei LMG 22410</name>
    <dbReference type="NCBI Taxonomy" id="1255656"/>
    <lineage>
        <taxon>Bacteria</taxon>
        <taxon>Bacillati</taxon>
        <taxon>Actinomycetota</taxon>
        <taxon>Actinomycetes</taxon>
        <taxon>Micrococcales</taxon>
        <taxon>Microbacteriaceae</taxon>
        <taxon>Agrococcus</taxon>
    </lineage>
</organism>
<dbReference type="GO" id="GO:0004040">
    <property type="term" value="F:amidase activity"/>
    <property type="evidence" value="ECO:0007669"/>
    <property type="project" value="UniProtKB-EC"/>
</dbReference>
<dbReference type="InterPro" id="IPR036526">
    <property type="entry name" value="C-N_Hydrolase_sf"/>
</dbReference>
<proteinExistence type="inferred from homology"/>
<evidence type="ECO:0000259" key="2">
    <source>
        <dbReference type="PROSITE" id="PS50263"/>
    </source>
</evidence>
<dbReference type="Proteomes" id="UP000195787">
    <property type="component" value="Unassembled WGS sequence"/>
</dbReference>
<keyword evidence="3" id="KW-0378">Hydrolase</keyword>
<dbReference type="SUPFAM" id="SSF56317">
    <property type="entry name" value="Carbon-nitrogen hydrolase"/>
    <property type="match status" value="1"/>
</dbReference>
<dbReference type="EC" id="3.5.1.4" evidence="3"/>
<dbReference type="PROSITE" id="PS50263">
    <property type="entry name" value="CN_HYDROLASE"/>
    <property type="match status" value="1"/>
</dbReference>
<dbReference type="AlphaFoldDB" id="A0A1R4FWZ3"/>
<evidence type="ECO:0000313" key="4">
    <source>
        <dbReference type="Proteomes" id="UP000195787"/>
    </source>
</evidence>
<dbReference type="InterPro" id="IPR003010">
    <property type="entry name" value="C-N_Hydrolase"/>
</dbReference>
<name>A0A1R4FWZ3_9MICO</name>
<dbReference type="Gene3D" id="3.60.110.10">
    <property type="entry name" value="Carbon-nitrogen hydrolase"/>
    <property type="match status" value="1"/>
</dbReference>
<accession>A0A1R4FWZ3</accession>
<reference evidence="3 4" key="1">
    <citation type="submission" date="2017-02" db="EMBL/GenBank/DDBJ databases">
        <authorList>
            <person name="Peterson S.W."/>
        </authorList>
    </citation>
    <scope>NUCLEOTIDE SEQUENCE [LARGE SCALE GENOMIC DNA]</scope>
    <source>
        <strain evidence="3 4">LMG 22410</strain>
    </source>
</reference>
<dbReference type="RefSeq" id="WP_159456926.1">
    <property type="nucleotide sequence ID" value="NZ_FUHU01000028.1"/>
</dbReference>
<protein>
    <submittedName>
        <fullName evidence="3">Aliphatic amidase AmiE</fullName>
        <ecNumber evidence="3">3.5.1.4</ecNumber>
    </submittedName>
</protein>
<evidence type="ECO:0000313" key="3">
    <source>
        <dbReference type="EMBL" id="SJM60357.1"/>
    </source>
</evidence>
<dbReference type="PANTHER" id="PTHR23088:SF27">
    <property type="entry name" value="DEAMINATED GLUTATHIONE AMIDASE"/>
    <property type="match status" value="1"/>
</dbReference>
<keyword evidence="4" id="KW-1185">Reference proteome</keyword>
<gene>
    <name evidence="3" type="ORF">CZ674_07155</name>
</gene>
<dbReference type="InterPro" id="IPR001110">
    <property type="entry name" value="UPF0012_CS"/>
</dbReference>
<feature type="domain" description="CN hydrolase" evidence="2">
    <location>
        <begin position="5"/>
        <end position="241"/>
    </location>
</feature>
<dbReference type="EMBL" id="FUHU01000028">
    <property type="protein sequence ID" value="SJM60357.1"/>
    <property type="molecule type" value="Genomic_DNA"/>
</dbReference>
<dbReference type="PROSITE" id="PS01227">
    <property type="entry name" value="UPF0012"/>
    <property type="match status" value="1"/>
</dbReference>
<dbReference type="PANTHER" id="PTHR23088">
    <property type="entry name" value="NITRILASE-RELATED"/>
    <property type="match status" value="1"/>
</dbReference>
<dbReference type="OrthoDB" id="9811121at2"/>
<dbReference type="Pfam" id="PF00795">
    <property type="entry name" value="CN_hydrolase"/>
    <property type="match status" value="1"/>
</dbReference>
<comment type="similarity">
    <text evidence="1">Belongs to the carbon-nitrogen hydrolase superfamily. NIT1/NIT2 family.</text>
</comment>